<evidence type="ECO:0000313" key="2">
    <source>
        <dbReference type="Proteomes" id="UP000663419"/>
    </source>
</evidence>
<accession>A0A8A1LRT1</accession>
<gene>
    <name evidence="1" type="ORF">I7I53_03840</name>
</gene>
<evidence type="ECO:0000313" key="1">
    <source>
        <dbReference type="EMBL" id="QSS55845.1"/>
    </source>
</evidence>
<reference evidence="1" key="1">
    <citation type="submission" date="2021-01" db="EMBL/GenBank/DDBJ databases">
        <title>Chromosome-level genome assembly of a human fungal pathogen reveals clustering of transcriptionally co-regulated genes.</title>
        <authorList>
            <person name="Voorhies M."/>
            <person name="Cohen S."/>
            <person name="Shea T.P."/>
            <person name="Petrus S."/>
            <person name="Munoz J.F."/>
            <person name="Poplawski S."/>
            <person name="Goldman W.E."/>
            <person name="Michael T."/>
            <person name="Cuomo C.A."/>
            <person name="Sil A."/>
            <person name="Beyhan S."/>
        </authorList>
    </citation>
    <scope>NUCLEOTIDE SEQUENCE</scope>
    <source>
        <strain evidence="1">H88</strain>
    </source>
</reference>
<dbReference type="AlphaFoldDB" id="A0A8A1LRT1"/>
<proteinExistence type="predicted"/>
<sequence>MLVVYGLFVGIWRYIHVDVSSIQCFRTALLVIHKRLFYFPAAIPKDISKIFEWMPLGNPICCSRLWHFFIFFF</sequence>
<dbReference type="EMBL" id="CP069105">
    <property type="protein sequence ID" value="QSS55845.1"/>
    <property type="molecule type" value="Genomic_DNA"/>
</dbReference>
<organism evidence="1 2">
    <name type="scientific">Ajellomyces capsulatus (strain H88)</name>
    <name type="common">Darling's disease fungus</name>
    <name type="synonym">Histoplasma capsulatum</name>
    <dbReference type="NCBI Taxonomy" id="544711"/>
    <lineage>
        <taxon>Eukaryota</taxon>
        <taxon>Fungi</taxon>
        <taxon>Dikarya</taxon>
        <taxon>Ascomycota</taxon>
        <taxon>Pezizomycotina</taxon>
        <taxon>Eurotiomycetes</taxon>
        <taxon>Eurotiomycetidae</taxon>
        <taxon>Onygenales</taxon>
        <taxon>Ajellomycetaceae</taxon>
        <taxon>Histoplasma</taxon>
    </lineage>
</organism>
<dbReference type="VEuPathDB" id="FungiDB:I7I53_03840"/>
<protein>
    <submittedName>
        <fullName evidence="1">Uncharacterized protein</fullName>
    </submittedName>
</protein>
<name>A0A8A1LRT1_AJEC8</name>
<dbReference type="Proteomes" id="UP000663419">
    <property type="component" value="Chromosome 4"/>
</dbReference>